<dbReference type="Gene3D" id="3.30.70.1230">
    <property type="entry name" value="Nucleotide cyclase"/>
    <property type="match status" value="1"/>
</dbReference>
<feature type="transmembrane region" description="Helical" evidence="1">
    <location>
        <begin position="188"/>
        <end position="213"/>
    </location>
</feature>
<dbReference type="RefSeq" id="WP_058276456.1">
    <property type="nucleotide sequence ID" value="NZ_CYPU01000016.1"/>
</dbReference>
<feature type="transmembrane region" description="Helical" evidence="1">
    <location>
        <begin position="139"/>
        <end position="159"/>
    </location>
</feature>
<dbReference type="SMART" id="SM00044">
    <property type="entry name" value="CYCc"/>
    <property type="match status" value="1"/>
</dbReference>
<keyword evidence="1" id="KW-0472">Membrane</keyword>
<gene>
    <name evidence="3" type="primary">cyaA_8</name>
    <name evidence="3" type="ORF">RUA4292_00839</name>
</gene>
<dbReference type="SUPFAM" id="SSF55073">
    <property type="entry name" value="Nucleotide cyclase"/>
    <property type="match status" value="1"/>
</dbReference>
<feature type="transmembrane region" description="Helical" evidence="1">
    <location>
        <begin position="51"/>
        <end position="74"/>
    </location>
</feature>
<dbReference type="EC" id="4.6.1.1" evidence="3"/>
<feature type="transmembrane region" description="Helical" evidence="1">
    <location>
        <begin position="109"/>
        <end position="127"/>
    </location>
</feature>
<dbReference type="GO" id="GO:0009190">
    <property type="term" value="P:cyclic nucleotide biosynthetic process"/>
    <property type="evidence" value="ECO:0007669"/>
    <property type="project" value="InterPro"/>
</dbReference>
<dbReference type="GO" id="GO:0035556">
    <property type="term" value="P:intracellular signal transduction"/>
    <property type="evidence" value="ECO:0007669"/>
    <property type="project" value="InterPro"/>
</dbReference>
<dbReference type="PANTHER" id="PTHR43081:SF1">
    <property type="entry name" value="ADENYLATE CYCLASE, TERMINAL-DIFFERENTIATION SPECIFIC"/>
    <property type="match status" value="1"/>
</dbReference>
<evidence type="ECO:0000256" key="1">
    <source>
        <dbReference type="SAM" id="Phobius"/>
    </source>
</evidence>
<evidence type="ECO:0000259" key="2">
    <source>
        <dbReference type="PROSITE" id="PS50125"/>
    </source>
</evidence>
<keyword evidence="3" id="KW-0456">Lyase</keyword>
<sequence length="446" mass="49200">MSETVQERVRSRGGAAFAEEERQGMMLAAKVRTIALALVLLWQAIDSPEAGPSYYFALLEIFAFVLLGGLQYIAAYSRLGGRSIQYVFVTLDGLFLAVVFSLGSPFSDISWPPAISMNSARFLYFLMFLMQASFSFRPFLVVWCGISIAIARIGMWVWFLSLPGSYSNLDLPEQTVEAWLDGGTDLNFLFLGYAATELLVVVILSAGFAIVVARSRRLVSSLLSTERNRASLARYFSPNVVDQLSSSGVGLSTGKHQKVAVLFADIIGFTKLCEKATADEVIELHRGYHDRLGKAVFRNSGTLDKYIGDGLMATFRTPNPNPHDPENALNSAYEMLEALDEWNTERALSGDDPIRVGIGLHWGAVVAGDIGNERRLEYSVIGDTVNIASRIEHLSRQLNTRLVVSDDLVCAIKQHNPNANLDPLIDAGLQKIRGRASEVKVWKYSK</sequence>
<dbReference type="CDD" id="cd07302">
    <property type="entry name" value="CHD"/>
    <property type="match status" value="1"/>
</dbReference>
<keyword evidence="1" id="KW-1133">Transmembrane helix</keyword>
<dbReference type="Pfam" id="PF00211">
    <property type="entry name" value="Guanylate_cyc"/>
    <property type="match status" value="1"/>
</dbReference>
<evidence type="ECO:0000313" key="4">
    <source>
        <dbReference type="Proteomes" id="UP000050783"/>
    </source>
</evidence>
<dbReference type="InterPro" id="IPR029787">
    <property type="entry name" value="Nucleotide_cyclase"/>
</dbReference>
<keyword evidence="1" id="KW-0812">Transmembrane</keyword>
<dbReference type="PROSITE" id="PS50125">
    <property type="entry name" value="GUANYLATE_CYCLASE_2"/>
    <property type="match status" value="1"/>
</dbReference>
<dbReference type="Proteomes" id="UP000050783">
    <property type="component" value="Unassembled WGS sequence"/>
</dbReference>
<name>A0A0P1EXY9_9RHOB</name>
<proteinExistence type="predicted"/>
<dbReference type="GeneID" id="55492120"/>
<dbReference type="EMBL" id="CYPU01000016">
    <property type="protein sequence ID" value="CUH46673.1"/>
    <property type="molecule type" value="Genomic_DNA"/>
</dbReference>
<organism evidence="3 4">
    <name type="scientific">Ruegeria atlantica</name>
    <dbReference type="NCBI Taxonomy" id="81569"/>
    <lineage>
        <taxon>Bacteria</taxon>
        <taxon>Pseudomonadati</taxon>
        <taxon>Pseudomonadota</taxon>
        <taxon>Alphaproteobacteria</taxon>
        <taxon>Rhodobacterales</taxon>
        <taxon>Roseobacteraceae</taxon>
        <taxon>Ruegeria</taxon>
    </lineage>
</organism>
<dbReference type="PANTHER" id="PTHR43081">
    <property type="entry name" value="ADENYLATE CYCLASE, TERMINAL-DIFFERENTIATION SPECIFIC-RELATED"/>
    <property type="match status" value="1"/>
</dbReference>
<protein>
    <submittedName>
        <fullName evidence="3">Adenylate cyclase 1</fullName>
        <ecNumber evidence="3">4.6.1.1</ecNumber>
    </submittedName>
</protein>
<feature type="transmembrane region" description="Helical" evidence="1">
    <location>
        <begin position="27"/>
        <end position="45"/>
    </location>
</feature>
<dbReference type="InterPro" id="IPR001054">
    <property type="entry name" value="A/G_cyclase"/>
</dbReference>
<dbReference type="AlphaFoldDB" id="A0A0P1EXY9"/>
<evidence type="ECO:0000313" key="3">
    <source>
        <dbReference type="EMBL" id="CUH46673.1"/>
    </source>
</evidence>
<dbReference type="GO" id="GO:0004016">
    <property type="term" value="F:adenylate cyclase activity"/>
    <property type="evidence" value="ECO:0007669"/>
    <property type="project" value="UniProtKB-EC"/>
</dbReference>
<reference evidence="3 4" key="1">
    <citation type="submission" date="2015-09" db="EMBL/GenBank/DDBJ databases">
        <authorList>
            <consortium name="Swine Surveillance"/>
        </authorList>
    </citation>
    <scope>NUCLEOTIDE SEQUENCE [LARGE SCALE GENOMIC DNA]</scope>
    <source>
        <strain evidence="3 4">CECT 4292</strain>
    </source>
</reference>
<accession>A0A0P1EXY9</accession>
<feature type="transmembrane region" description="Helical" evidence="1">
    <location>
        <begin position="86"/>
        <end position="103"/>
    </location>
</feature>
<dbReference type="OrthoDB" id="341967at2"/>
<dbReference type="InterPro" id="IPR050697">
    <property type="entry name" value="Adenylyl/Guanylyl_Cyclase_3/4"/>
</dbReference>
<feature type="domain" description="Guanylate cyclase" evidence="2">
    <location>
        <begin position="260"/>
        <end position="392"/>
    </location>
</feature>